<feature type="domain" description="Cation efflux protein transmembrane" evidence="6">
    <location>
        <begin position="28"/>
        <end position="87"/>
    </location>
</feature>
<dbReference type="InterPro" id="IPR027469">
    <property type="entry name" value="Cation_efflux_TMD_sf"/>
</dbReference>
<dbReference type="Gene3D" id="1.20.1510.10">
    <property type="entry name" value="Cation efflux protein transmembrane domain"/>
    <property type="match status" value="1"/>
</dbReference>
<reference evidence="8" key="1">
    <citation type="submission" date="2023-07" db="EMBL/GenBank/DDBJ databases">
        <authorList>
            <person name="de Witt J."/>
        </authorList>
    </citation>
    <scope>NUCLEOTIDE SEQUENCE [LARGE SCALE GENOMIC DNA]</scope>
    <source>
        <strain evidence="8">FZJ</strain>
    </source>
</reference>
<evidence type="ECO:0000313" key="8">
    <source>
        <dbReference type="Proteomes" id="UP001281217"/>
    </source>
</evidence>
<evidence type="ECO:0000256" key="1">
    <source>
        <dbReference type="ARBA" id="ARBA00004141"/>
    </source>
</evidence>
<keyword evidence="8" id="KW-1185">Reference proteome</keyword>
<feature type="transmembrane region" description="Helical" evidence="5">
    <location>
        <begin position="83"/>
        <end position="101"/>
    </location>
</feature>
<protein>
    <recommendedName>
        <fullName evidence="6">Cation efflux protein transmembrane domain-containing protein</fullName>
    </recommendedName>
</protein>
<evidence type="ECO:0000259" key="6">
    <source>
        <dbReference type="Pfam" id="PF01545"/>
    </source>
</evidence>
<sequence>MRVRQGYRLPADREALLHKAIRLEWISLGFVLSIVLVMYLSMGSSQTMKMALLEDLLALVPPVVFLLAMRMRKRPPDEQHPYGYSRAILGIIGIGLGFWWADAAAASIIALDVLKDGSTHVRKAMFQLMDQRPTEIMSNTPLGLETLISRRLMREPDVLDVEARLREEGHLVGGEIFVVFDPQQQQLARRAQELIAVATELDWRLYDLILMPVEKINR</sequence>
<gene>
    <name evidence="7" type="ORF">RED13_000639</name>
</gene>
<dbReference type="InterPro" id="IPR058533">
    <property type="entry name" value="Cation_efflux_TM"/>
</dbReference>
<proteinExistence type="predicted"/>
<dbReference type="RefSeq" id="WP_320330479.1">
    <property type="nucleotide sequence ID" value="NZ_JAVRDO010000002.1"/>
</dbReference>
<feature type="transmembrane region" description="Helical" evidence="5">
    <location>
        <begin position="21"/>
        <end position="40"/>
    </location>
</feature>
<name>A0ABU5BUL6_9GAMM</name>
<dbReference type="EMBL" id="JAVRDO010000002">
    <property type="protein sequence ID" value="MDX9686252.1"/>
    <property type="molecule type" value="Genomic_DNA"/>
</dbReference>
<comment type="subcellular location">
    <subcellularLocation>
        <location evidence="1">Membrane</location>
        <topology evidence="1">Multi-pass membrane protein</topology>
    </subcellularLocation>
</comment>
<keyword evidence="4 5" id="KW-0472">Membrane</keyword>
<evidence type="ECO:0000256" key="2">
    <source>
        <dbReference type="ARBA" id="ARBA00022692"/>
    </source>
</evidence>
<organism evidence="7 8">
    <name type="scientific">Halopseudomonas formosensis</name>
    <dbReference type="NCBI Taxonomy" id="1002526"/>
    <lineage>
        <taxon>Bacteria</taxon>
        <taxon>Pseudomonadati</taxon>
        <taxon>Pseudomonadota</taxon>
        <taxon>Gammaproteobacteria</taxon>
        <taxon>Pseudomonadales</taxon>
        <taxon>Pseudomonadaceae</taxon>
        <taxon>Halopseudomonas</taxon>
    </lineage>
</organism>
<feature type="transmembrane region" description="Helical" evidence="5">
    <location>
        <begin position="52"/>
        <end position="71"/>
    </location>
</feature>
<dbReference type="SUPFAM" id="SSF161111">
    <property type="entry name" value="Cation efflux protein transmembrane domain-like"/>
    <property type="match status" value="2"/>
</dbReference>
<evidence type="ECO:0000256" key="3">
    <source>
        <dbReference type="ARBA" id="ARBA00022989"/>
    </source>
</evidence>
<keyword evidence="2 5" id="KW-0812">Transmembrane</keyword>
<dbReference type="Pfam" id="PF01545">
    <property type="entry name" value="Cation_efflux"/>
    <property type="match status" value="1"/>
</dbReference>
<comment type="caution">
    <text evidence="7">The sequence shown here is derived from an EMBL/GenBank/DDBJ whole genome shotgun (WGS) entry which is preliminary data.</text>
</comment>
<evidence type="ECO:0000256" key="4">
    <source>
        <dbReference type="ARBA" id="ARBA00023136"/>
    </source>
</evidence>
<dbReference type="Proteomes" id="UP001281217">
    <property type="component" value="Unassembled WGS sequence"/>
</dbReference>
<evidence type="ECO:0000313" key="7">
    <source>
        <dbReference type="EMBL" id="MDX9686252.1"/>
    </source>
</evidence>
<evidence type="ECO:0000256" key="5">
    <source>
        <dbReference type="SAM" id="Phobius"/>
    </source>
</evidence>
<accession>A0ABU5BUL6</accession>
<keyword evidence="3 5" id="KW-1133">Transmembrane helix</keyword>